<dbReference type="OrthoDB" id="3628931at2"/>
<dbReference type="Proteomes" id="UP000253868">
    <property type="component" value="Chromosome"/>
</dbReference>
<accession>A0A345HN19</accession>
<evidence type="ECO:0000313" key="1">
    <source>
        <dbReference type="EMBL" id="AXG78093.1"/>
    </source>
</evidence>
<dbReference type="KEGG" id="spad:DVK44_10675"/>
<proteinExistence type="predicted"/>
<sequence>MLDAVPLAPVRRRRTPRLLAAVPSLLALGTLLVEPSPTVMRKDDTFITAATPGILNIEGAECFTDPTYSVTADEKVVLYRACDEGAANQSYGFLLADDGAYDRPALAEFARRGCERGFREQWGERETAESALDFYPVLPTAETWAGGDRDIMCVVYSPRGELTKSMLPLL</sequence>
<evidence type="ECO:0000313" key="2">
    <source>
        <dbReference type="Proteomes" id="UP000253868"/>
    </source>
</evidence>
<dbReference type="AlphaFoldDB" id="A0A345HN19"/>
<protein>
    <recommendedName>
        <fullName evidence="3">Septum formation-related domain-containing protein</fullName>
    </recommendedName>
</protein>
<keyword evidence="2" id="KW-1185">Reference proteome</keyword>
<dbReference type="RefSeq" id="WP_114659458.1">
    <property type="nucleotide sequence ID" value="NZ_CP031194.1"/>
</dbReference>
<reference evidence="2" key="1">
    <citation type="submission" date="2018-07" db="EMBL/GenBank/DDBJ databases">
        <authorList>
            <person name="Zhao J."/>
        </authorList>
    </citation>
    <scope>NUCLEOTIDE SEQUENCE [LARGE SCALE GENOMIC DNA]</scope>
    <source>
        <strain evidence="2">GSSD-12</strain>
    </source>
</reference>
<dbReference type="EMBL" id="CP031194">
    <property type="protein sequence ID" value="AXG78093.1"/>
    <property type="molecule type" value="Genomic_DNA"/>
</dbReference>
<name>A0A345HN19_9ACTN</name>
<organism evidence="1 2">
    <name type="scientific">Streptomyces paludis</name>
    <dbReference type="NCBI Taxonomy" id="2282738"/>
    <lineage>
        <taxon>Bacteria</taxon>
        <taxon>Bacillati</taxon>
        <taxon>Actinomycetota</taxon>
        <taxon>Actinomycetes</taxon>
        <taxon>Kitasatosporales</taxon>
        <taxon>Streptomycetaceae</taxon>
        <taxon>Streptomyces</taxon>
    </lineage>
</organism>
<evidence type="ECO:0008006" key="3">
    <source>
        <dbReference type="Google" id="ProtNLM"/>
    </source>
</evidence>
<gene>
    <name evidence="1" type="ORF">DVK44_10675</name>
</gene>